<protein>
    <recommendedName>
        <fullName evidence="2">ribonuclease H</fullName>
        <ecNumber evidence="2">3.1.26.4</ecNumber>
    </recommendedName>
</protein>
<feature type="non-terminal residue" evidence="4">
    <location>
        <position position="1"/>
    </location>
</feature>
<dbReference type="PROSITE" id="PS50878">
    <property type="entry name" value="RT_POL"/>
    <property type="match status" value="1"/>
</dbReference>
<name>A0A7L2RNF4_9PASS</name>
<evidence type="ECO:0000259" key="3">
    <source>
        <dbReference type="PROSITE" id="PS50878"/>
    </source>
</evidence>
<dbReference type="EMBL" id="VYZS01082562">
    <property type="protein sequence ID" value="NXS10881.1"/>
    <property type="molecule type" value="Genomic_DNA"/>
</dbReference>
<dbReference type="Proteomes" id="UP000560066">
    <property type="component" value="Unassembled WGS sequence"/>
</dbReference>
<dbReference type="InterPro" id="IPR043502">
    <property type="entry name" value="DNA/RNA_pol_sf"/>
</dbReference>
<dbReference type="PANTHER" id="PTHR33064:SF37">
    <property type="entry name" value="RIBONUCLEASE H"/>
    <property type="match status" value="1"/>
</dbReference>
<dbReference type="AlphaFoldDB" id="A0A7L2RNF4"/>
<evidence type="ECO:0000313" key="4">
    <source>
        <dbReference type="EMBL" id="NXS10881.1"/>
    </source>
</evidence>
<proteinExistence type="inferred from homology"/>
<dbReference type="PANTHER" id="PTHR33064">
    <property type="entry name" value="POL PROTEIN"/>
    <property type="match status" value="1"/>
</dbReference>
<sequence length="96" mass="11003">CLCPMKPEIQVLQYVDDLLISGQSEGEVRQTTLDLLNFLGRKGLRVSKKKLQFVEPEVKYLGHIISGGGRRLDPERVRGIVSLELPRTKREIRQFL</sequence>
<dbReference type="InterPro" id="IPR051320">
    <property type="entry name" value="Viral_Replic_Matur_Polypro"/>
</dbReference>
<feature type="non-terminal residue" evidence="4">
    <location>
        <position position="96"/>
    </location>
</feature>
<comment type="similarity">
    <text evidence="1">Belongs to the beta type-B retroviral polymerase family. HERV class-II K(HML-2) pol subfamily.</text>
</comment>
<evidence type="ECO:0000313" key="5">
    <source>
        <dbReference type="Proteomes" id="UP000560066"/>
    </source>
</evidence>
<dbReference type="SUPFAM" id="SSF56672">
    <property type="entry name" value="DNA/RNA polymerases"/>
    <property type="match status" value="1"/>
</dbReference>
<gene>
    <name evidence="4" type="primary">Tf29</name>
    <name evidence="4" type="ORF">NEOCOR_R09784</name>
</gene>
<dbReference type="Pfam" id="PF00078">
    <property type="entry name" value="RVT_1"/>
    <property type="match status" value="1"/>
</dbReference>
<comment type="caution">
    <text evidence="4">The sequence shown here is derived from an EMBL/GenBank/DDBJ whole genome shotgun (WGS) entry which is preliminary data.</text>
</comment>
<feature type="domain" description="Reverse transcriptase" evidence="3">
    <location>
        <begin position="1"/>
        <end position="65"/>
    </location>
</feature>
<keyword evidence="5" id="KW-1185">Reference proteome</keyword>
<evidence type="ECO:0000256" key="2">
    <source>
        <dbReference type="ARBA" id="ARBA00012180"/>
    </source>
</evidence>
<dbReference type="InterPro" id="IPR000477">
    <property type="entry name" value="RT_dom"/>
</dbReference>
<organism evidence="4 5">
    <name type="scientific">Neodrepanis coruscans</name>
    <name type="common">wattled asity</name>
    <dbReference type="NCBI Taxonomy" id="254563"/>
    <lineage>
        <taxon>Eukaryota</taxon>
        <taxon>Metazoa</taxon>
        <taxon>Chordata</taxon>
        <taxon>Craniata</taxon>
        <taxon>Vertebrata</taxon>
        <taxon>Euteleostomi</taxon>
        <taxon>Archelosauria</taxon>
        <taxon>Archosauria</taxon>
        <taxon>Dinosauria</taxon>
        <taxon>Saurischia</taxon>
        <taxon>Theropoda</taxon>
        <taxon>Coelurosauria</taxon>
        <taxon>Aves</taxon>
        <taxon>Neognathae</taxon>
        <taxon>Neoaves</taxon>
        <taxon>Telluraves</taxon>
        <taxon>Australaves</taxon>
        <taxon>Passeriformes</taxon>
        <taxon>Philepittidae</taxon>
        <taxon>Neodrepanis</taxon>
    </lineage>
</organism>
<accession>A0A7L2RNF4</accession>
<dbReference type="EC" id="3.1.26.4" evidence="2"/>
<dbReference type="GO" id="GO:0004523">
    <property type="term" value="F:RNA-DNA hybrid ribonuclease activity"/>
    <property type="evidence" value="ECO:0007669"/>
    <property type="project" value="UniProtKB-EC"/>
</dbReference>
<dbReference type="InterPro" id="IPR043128">
    <property type="entry name" value="Rev_trsase/Diguanyl_cyclase"/>
</dbReference>
<dbReference type="OrthoDB" id="9950135at2759"/>
<reference evidence="4 5" key="1">
    <citation type="submission" date="2019-09" db="EMBL/GenBank/DDBJ databases">
        <title>Bird 10,000 Genomes (B10K) Project - Family phase.</title>
        <authorList>
            <person name="Zhang G."/>
        </authorList>
    </citation>
    <scope>NUCLEOTIDE SEQUENCE [LARGE SCALE GENOMIC DNA]</scope>
    <source>
        <strain evidence="4">B10K-DU-002-79</strain>
    </source>
</reference>
<dbReference type="Gene3D" id="3.30.70.270">
    <property type="match status" value="1"/>
</dbReference>
<evidence type="ECO:0000256" key="1">
    <source>
        <dbReference type="ARBA" id="ARBA00010879"/>
    </source>
</evidence>